<gene>
    <name evidence="1" type="ORF">GCM10022229_22480</name>
</gene>
<accession>A0ABP7MTB5</accession>
<evidence type="ECO:0000313" key="1">
    <source>
        <dbReference type="EMBL" id="GAA3928192.1"/>
    </source>
</evidence>
<name>A0ABP7MTB5_9GAMM</name>
<keyword evidence="2" id="KW-1185">Reference proteome</keyword>
<comment type="caution">
    <text evidence="1">The sequence shown here is derived from an EMBL/GenBank/DDBJ whole genome shotgun (WGS) entry which is preliminary data.</text>
</comment>
<organism evidence="1 2">
    <name type="scientific">Luteimonas lutimaris</name>
    <dbReference type="NCBI Taxonomy" id="698645"/>
    <lineage>
        <taxon>Bacteria</taxon>
        <taxon>Pseudomonadati</taxon>
        <taxon>Pseudomonadota</taxon>
        <taxon>Gammaproteobacteria</taxon>
        <taxon>Lysobacterales</taxon>
        <taxon>Lysobacteraceae</taxon>
        <taxon>Luteimonas</taxon>
    </lineage>
</organism>
<proteinExistence type="predicted"/>
<reference evidence="2" key="1">
    <citation type="journal article" date="2019" name="Int. J. Syst. Evol. Microbiol.">
        <title>The Global Catalogue of Microorganisms (GCM) 10K type strain sequencing project: providing services to taxonomists for standard genome sequencing and annotation.</title>
        <authorList>
            <consortium name="The Broad Institute Genomics Platform"/>
            <consortium name="The Broad Institute Genome Sequencing Center for Infectious Disease"/>
            <person name="Wu L."/>
            <person name="Ma J."/>
        </authorList>
    </citation>
    <scope>NUCLEOTIDE SEQUENCE [LARGE SCALE GENOMIC DNA]</scope>
    <source>
        <strain evidence="2">JCM 16916</strain>
    </source>
</reference>
<sequence length="152" mass="15212">MGPNNSFNPNPLRSTNHMAGGACHVVGSTTQVGLTQVLGATTAMTDLWGPISASEWHSTPCITGRPATEADVAAGSAVFYVPGDSAAAPMSLPCCASQLLEDGSEQPVVIVQAELAPHGTILGVRPLSGGNGVCMATEVRLLPSGFGALGGA</sequence>
<protein>
    <submittedName>
        <fullName evidence="1">Uncharacterized protein</fullName>
    </submittedName>
</protein>
<evidence type="ECO:0000313" key="2">
    <source>
        <dbReference type="Proteomes" id="UP001501727"/>
    </source>
</evidence>
<dbReference type="EMBL" id="BAAAZU010000022">
    <property type="protein sequence ID" value="GAA3928192.1"/>
    <property type="molecule type" value="Genomic_DNA"/>
</dbReference>
<dbReference type="Proteomes" id="UP001501727">
    <property type="component" value="Unassembled WGS sequence"/>
</dbReference>